<accession>A7IVE2</accession>
<protein>
    <submittedName>
        <fullName evidence="2">Uncharacterized protein M762L</fullName>
    </submittedName>
</protein>
<organism evidence="2 3">
    <name type="scientific">Paramecium bursaria Chlorella virus MT325</name>
    <name type="common">PBCV-MT325</name>
    <dbReference type="NCBI Taxonomy" id="346932"/>
    <lineage>
        <taxon>Viruses</taxon>
        <taxon>Varidnaviria</taxon>
        <taxon>Bamfordvirae</taxon>
        <taxon>Nucleocytoviricota</taxon>
        <taxon>Megaviricetes</taxon>
        <taxon>Algavirales</taxon>
        <taxon>Phycodnaviridae</taxon>
        <taxon>Chlorovirus</taxon>
        <taxon>Chlorovirus conductrix</taxon>
        <taxon>Paramecium bursaria Chlorella virus A1</taxon>
    </lineage>
</organism>
<dbReference type="InterPro" id="IPR043916">
    <property type="entry name" value="P8_CR"/>
</dbReference>
<organismHost>
    <name type="scientific">Paramecium bursaria</name>
    <dbReference type="NCBI Taxonomy" id="74790"/>
</organismHost>
<evidence type="ECO:0000259" key="1">
    <source>
        <dbReference type="Pfam" id="PF19065"/>
    </source>
</evidence>
<evidence type="ECO:0000313" key="2">
    <source>
        <dbReference type="EMBL" id="ABT14316.1"/>
    </source>
</evidence>
<dbReference type="EMBL" id="DQ491001">
    <property type="protein sequence ID" value="ABT14316.1"/>
    <property type="molecule type" value="Genomic_DNA"/>
</dbReference>
<evidence type="ECO:0000313" key="3">
    <source>
        <dbReference type="Proteomes" id="UP000246715"/>
    </source>
</evidence>
<dbReference type="Pfam" id="PF19065">
    <property type="entry name" value="P8_CR"/>
    <property type="match status" value="1"/>
</dbReference>
<name>A7IVE2_PBCVM</name>
<feature type="domain" description="Minor capsid protein P8 central region" evidence="1">
    <location>
        <begin position="45"/>
        <end position="165"/>
    </location>
</feature>
<dbReference type="Proteomes" id="UP000246715">
    <property type="component" value="Segment"/>
</dbReference>
<sequence>MENVQDFIVNMSFPTSDPYRISGNFADQYNLEPTVTAALRVLHETPSKFNTTFFSRKNIDFIQNKLVTETKRYTGFVIGPQDEGILVEMMTGIYIQDSTYDPNNFNASLAKLNKLVITESLKQILPGVRAYALYVRDASRPYSGGGEAAFARPVLASDKGSRTLPGFVPLVRK</sequence>
<reference evidence="2 3" key="1">
    <citation type="journal article" date="2007" name="Virology">
        <title>Sequence and annotation of the 314-kb MT325 and the 321-kb FR483 viruses that infect Chlorella Pbi.</title>
        <authorList>
            <person name="Fitzgerald L.A."/>
            <person name="Graves M.V."/>
            <person name="Li X."/>
            <person name="Feldblyum T."/>
            <person name="Hartigan J."/>
            <person name="Van Etten J.L."/>
        </authorList>
    </citation>
    <scope>NUCLEOTIDE SEQUENCE [LARGE SCALE GENOMIC DNA]</scope>
    <source>
        <strain evidence="2 3">MT325</strain>
    </source>
</reference>
<proteinExistence type="predicted"/>
<gene>
    <name evidence="2" type="primary">M762L</name>
    <name evidence="2" type="ORF">MT325_M762L</name>
</gene>